<dbReference type="Proteomes" id="UP000828390">
    <property type="component" value="Unassembled WGS sequence"/>
</dbReference>
<reference evidence="1" key="2">
    <citation type="submission" date="2020-11" db="EMBL/GenBank/DDBJ databases">
        <authorList>
            <person name="McCartney M.A."/>
            <person name="Auch B."/>
            <person name="Kono T."/>
            <person name="Mallez S."/>
            <person name="Becker A."/>
            <person name="Gohl D.M."/>
            <person name="Silverstein K.A.T."/>
            <person name="Koren S."/>
            <person name="Bechman K.B."/>
            <person name="Herman A."/>
            <person name="Abrahante J.E."/>
            <person name="Garbe J."/>
        </authorList>
    </citation>
    <scope>NUCLEOTIDE SEQUENCE</scope>
    <source>
        <strain evidence="1">Duluth1</strain>
        <tissue evidence="1">Whole animal</tissue>
    </source>
</reference>
<name>A0A9D4K3R3_DREPO</name>
<comment type="caution">
    <text evidence="1">The sequence shown here is derived from an EMBL/GenBank/DDBJ whole genome shotgun (WGS) entry which is preliminary data.</text>
</comment>
<dbReference type="EMBL" id="JAIWYP010000004">
    <property type="protein sequence ID" value="KAH3832422.1"/>
    <property type="molecule type" value="Genomic_DNA"/>
</dbReference>
<proteinExistence type="predicted"/>
<sequence>MDGQRCSGCPFASILFAVSHVWRISERDNQLHALRVLMSYMRGRRNRINIYHTETALNVLGNCYERKETIKGR</sequence>
<accession>A0A9D4K3R3</accession>
<reference evidence="1" key="1">
    <citation type="journal article" date="2019" name="bioRxiv">
        <title>The Genome of the Zebra Mussel, Dreissena polymorpha: A Resource for Invasive Species Research.</title>
        <authorList>
            <person name="McCartney M.A."/>
            <person name="Auch B."/>
            <person name="Kono T."/>
            <person name="Mallez S."/>
            <person name="Zhang Y."/>
            <person name="Obille A."/>
            <person name="Becker A."/>
            <person name="Abrahante J.E."/>
            <person name="Garbe J."/>
            <person name="Badalamenti J.P."/>
            <person name="Herman A."/>
            <person name="Mangelson H."/>
            <person name="Liachko I."/>
            <person name="Sullivan S."/>
            <person name="Sone E.D."/>
            <person name="Koren S."/>
            <person name="Silverstein K.A.T."/>
            <person name="Beckman K.B."/>
            <person name="Gohl D.M."/>
        </authorList>
    </citation>
    <scope>NUCLEOTIDE SEQUENCE</scope>
    <source>
        <strain evidence="1">Duluth1</strain>
        <tissue evidence="1">Whole animal</tissue>
    </source>
</reference>
<evidence type="ECO:0000313" key="2">
    <source>
        <dbReference type="Proteomes" id="UP000828390"/>
    </source>
</evidence>
<organism evidence="1 2">
    <name type="scientific">Dreissena polymorpha</name>
    <name type="common">Zebra mussel</name>
    <name type="synonym">Mytilus polymorpha</name>
    <dbReference type="NCBI Taxonomy" id="45954"/>
    <lineage>
        <taxon>Eukaryota</taxon>
        <taxon>Metazoa</taxon>
        <taxon>Spiralia</taxon>
        <taxon>Lophotrochozoa</taxon>
        <taxon>Mollusca</taxon>
        <taxon>Bivalvia</taxon>
        <taxon>Autobranchia</taxon>
        <taxon>Heteroconchia</taxon>
        <taxon>Euheterodonta</taxon>
        <taxon>Imparidentia</taxon>
        <taxon>Neoheterodontei</taxon>
        <taxon>Myida</taxon>
        <taxon>Dreissenoidea</taxon>
        <taxon>Dreissenidae</taxon>
        <taxon>Dreissena</taxon>
    </lineage>
</organism>
<keyword evidence="2" id="KW-1185">Reference proteome</keyword>
<evidence type="ECO:0000313" key="1">
    <source>
        <dbReference type="EMBL" id="KAH3832422.1"/>
    </source>
</evidence>
<gene>
    <name evidence="1" type="ORF">DPMN_105709</name>
</gene>
<protein>
    <submittedName>
        <fullName evidence="1">Uncharacterized protein</fullName>
    </submittedName>
</protein>
<dbReference type="AlphaFoldDB" id="A0A9D4K3R3"/>